<reference evidence="1" key="1">
    <citation type="submission" date="2021-02" db="EMBL/GenBank/DDBJ databases">
        <authorList>
            <person name="Nowell W R."/>
        </authorList>
    </citation>
    <scope>NUCLEOTIDE SEQUENCE</scope>
</reference>
<feature type="non-terminal residue" evidence="1">
    <location>
        <position position="1"/>
    </location>
</feature>
<gene>
    <name evidence="1" type="ORF">UXM345_LOCUS35263</name>
</gene>
<evidence type="ECO:0000313" key="1">
    <source>
        <dbReference type="EMBL" id="CAF4336138.1"/>
    </source>
</evidence>
<protein>
    <submittedName>
        <fullName evidence="1">Uncharacterized protein</fullName>
    </submittedName>
</protein>
<name>A0A820KEN0_9BILA</name>
<accession>A0A820KEN0</accession>
<comment type="caution">
    <text evidence="1">The sequence shown here is derived from an EMBL/GenBank/DDBJ whole genome shotgun (WGS) entry which is preliminary data.</text>
</comment>
<organism evidence="1 2">
    <name type="scientific">Rotaria magnacalcarata</name>
    <dbReference type="NCBI Taxonomy" id="392030"/>
    <lineage>
        <taxon>Eukaryota</taxon>
        <taxon>Metazoa</taxon>
        <taxon>Spiralia</taxon>
        <taxon>Gnathifera</taxon>
        <taxon>Rotifera</taxon>
        <taxon>Eurotatoria</taxon>
        <taxon>Bdelloidea</taxon>
        <taxon>Philodinida</taxon>
        <taxon>Philodinidae</taxon>
        <taxon>Rotaria</taxon>
    </lineage>
</organism>
<evidence type="ECO:0000313" key="2">
    <source>
        <dbReference type="Proteomes" id="UP000663842"/>
    </source>
</evidence>
<dbReference type="AlphaFoldDB" id="A0A820KEN0"/>
<proteinExistence type="predicted"/>
<sequence>SVHDNTALPNCIQNEFVNMYVRLAHEQTPTVTKQGILQHLVSSVYSEMAAEYDQIWSSNMNCQNFARKFITEALGLNWPNTCFGPIDLVACALLQN</sequence>
<dbReference type="Proteomes" id="UP000663842">
    <property type="component" value="Unassembled WGS sequence"/>
</dbReference>
<dbReference type="EMBL" id="CAJOBF010014087">
    <property type="protein sequence ID" value="CAF4336138.1"/>
    <property type="molecule type" value="Genomic_DNA"/>
</dbReference>